<dbReference type="AlphaFoldDB" id="A0A223KVH6"/>
<keyword evidence="1" id="KW-0472">Membrane</keyword>
<dbReference type="InterPro" id="IPR048147">
    <property type="entry name" value="CBO0543-like"/>
</dbReference>
<accession>A0A223KVH6</accession>
<dbReference type="EMBL" id="CP018866">
    <property type="protein sequence ID" value="AST93465.1"/>
    <property type="molecule type" value="Genomic_DNA"/>
</dbReference>
<organism evidence="2 3">
    <name type="scientific">Sutcliffiella cohnii</name>
    <dbReference type="NCBI Taxonomy" id="33932"/>
    <lineage>
        <taxon>Bacteria</taxon>
        <taxon>Bacillati</taxon>
        <taxon>Bacillota</taxon>
        <taxon>Bacilli</taxon>
        <taxon>Bacillales</taxon>
        <taxon>Bacillaceae</taxon>
        <taxon>Sutcliffiella</taxon>
    </lineage>
</organism>
<proteinExistence type="predicted"/>
<name>A0A223KVH6_9BACI</name>
<reference evidence="2 3" key="1">
    <citation type="submission" date="2016-12" db="EMBL/GenBank/DDBJ databases">
        <title>The whole genome sequencing and assembly of Bacillus cohnii DSM 6307T strain.</title>
        <authorList>
            <person name="Lee Y.-J."/>
            <person name="Yi H."/>
            <person name="Bahn Y.-S."/>
            <person name="Kim J.F."/>
            <person name="Lee D.-W."/>
        </authorList>
    </citation>
    <scope>NUCLEOTIDE SEQUENCE [LARGE SCALE GENOMIC DNA]</scope>
    <source>
        <strain evidence="2 3">DSM 6307</strain>
    </source>
</reference>
<feature type="transmembrane region" description="Helical" evidence="1">
    <location>
        <begin position="101"/>
        <end position="122"/>
    </location>
</feature>
<gene>
    <name evidence="2" type="ORF">BC6307_20430</name>
</gene>
<keyword evidence="3" id="KW-1185">Reference proteome</keyword>
<protein>
    <submittedName>
        <fullName evidence="2">Uncharacterized protein</fullName>
    </submittedName>
</protein>
<feature type="transmembrane region" description="Helical" evidence="1">
    <location>
        <begin position="72"/>
        <end position="89"/>
    </location>
</feature>
<keyword evidence="1" id="KW-0812">Transmembrane</keyword>
<keyword evidence="1" id="KW-1133">Transmembrane helix</keyword>
<feature type="transmembrane region" description="Helical" evidence="1">
    <location>
        <begin position="6"/>
        <end position="24"/>
    </location>
</feature>
<evidence type="ECO:0000313" key="2">
    <source>
        <dbReference type="EMBL" id="AST93465.1"/>
    </source>
</evidence>
<evidence type="ECO:0000256" key="1">
    <source>
        <dbReference type="SAM" id="Phobius"/>
    </source>
</evidence>
<dbReference type="Proteomes" id="UP000215224">
    <property type="component" value="Chromosome"/>
</dbReference>
<feature type="transmembrane region" description="Helical" evidence="1">
    <location>
        <begin position="31"/>
        <end position="52"/>
    </location>
</feature>
<dbReference type="NCBIfam" id="NF041644">
    <property type="entry name" value="CBO0543_fam"/>
    <property type="match status" value="1"/>
</dbReference>
<dbReference type="RefSeq" id="WP_066420590.1">
    <property type="nucleotide sequence ID" value="NZ_CP018866.1"/>
</dbReference>
<sequence>MNFDYLVLIMLWIILPIILWKVIPRHRLREALAALLFFQMLTWVFSIGLTYAGLLEAPVRFFKEATKINFTMEYLVFPTAAVLFQLSFPHKARYFRRLVHYLLWVGIILSFMALIGTFTNIMDIKWDNLVRSFFNFLIELWICRRYVLWVMNQPPKGYDTYEY</sequence>
<evidence type="ECO:0000313" key="3">
    <source>
        <dbReference type="Proteomes" id="UP000215224"/>
    </source>
</evidence>
<dbReference type="STRING" id="1314751.GCA_001591425_04336"/>
<dbReference type="KEGG" id="bcoh:BC6307_20430"/>